<sequence length="72" mass="8416">MSKRIYYTYKTIEAWETHDEEVRKIITEDTKTDNWICNRALPPTCYPPPLSAEAIEKIKKLSDDIVVGEIED</sequence>
<organism evidence="1 2">
    <name type="scientific">Aspergillus steynii IBT 23096</name>
    <dbReference type="NCBI Taxonomy" id="1392250"/>
    <lineage>
        <taxon>Eukaryota</taxon>
        <taxon>Fungi</taxon>
        <taxon>Dikarya</taxon>
        <taxon>Ascomycota</taxon>
        <taxon>Pezizomycotina</taxon>
        <taxon>Eurotiomycetes</taxon>
        <taxon>Eurotiomycetidae</taxon>
        <taxon>Eurotiales</taxon>
        <taxon>Aspergillaceae</taxon>
        <taxon>Aspergillus</taxon>
        <taxon>Aspergillus subgen. Circumdati</taxon>
    </lineage>
</organism>
<dbReference type="Proteomes" id="UP000234275">
    <property type="component" value="Unassembled WGS sequence"/>
</dbReference>
<keyword evidence="2" id="KW-1185">Reference proteome</keyword>
<name>A0A2I2G7R4_9EURO</name>
<protein>
    <submittedName>
        <fullName evidence="1">Uncharacterized protein</fullName>
    </submittedName>
</protein>
<evidence type="ECO:0000313" key="1">
    <source>
        <dbReference type="EMBL" id="PLB48919.1"/>
    </source>
</evidence>
<dbReference type="VEuPathDB" id="FungiDB:P170DRAFT_509585"/>
<proteinExistence type="predicted"/>
<reference evidence="1 2" key="1">
    <citation type="submission" date="2016-12" db="EMBL/GenBank/DDBJ databases">
        <title>The genomes of Aspergillus section Nigri reveals drivers in fungal speciation.</title>
        <authorList>
            <consortium name="DOE Joint Genome Institute"/>
            <person name="Vesth T.C."/>
            <person name="Nybo J."/>
            <person name="Theobald S."/>
            <person name="Brandl J."/>
            <person name="Frisvad J.C."/>
            <person name="Nielsen K.F."/>
            <person name="Lyhne E.K."/>
            <person name="Kogle M.E."/>
            <person name="Kuo A."/>
            <person name="Riley R."/>
            <person name="Clum A."/>
            <person name="Nolan M."/>
            <person name="Lipzen A."/>
            <person name="Salamov A."/>
            <person name="Henrissat B."/>
            <person name="Wiebenga A."/>
            <person name="De Vries R.P."/>
            <person name="Grigoriev I.V."/>
            <person name="Mortensen U.H."/>
            <person name="Andersen M.R."/>
            <person name="Baker S.E."/>
        </authorList>
    </citation>
    <scope>NUCLEOTIDE SEQUENCE [LARGE SCALE GENOMIC DNA]</scope>
    <source>
        <strain evidence="1 2">IBT 23096</strain>
    </source>
</reference>
<dbReference type="OrthoDB" id="3434980at2759"/>
<dbReference type="RefSeq" id="XP_024704221.1">
    <property type="nucleotide sequence ID" value="XM_024854692.1"/>
</dbReference>
<dbReference type="EMBL" id="MSFO01000004">
    <property type="protein sequence ID" value="PLB48919.1"/>
    <property type="molecule type" value="Genomic_DNA"/>
</dbReference>
<comment type="caution">
    <text evidence="1">The sequence shown here is derived from an EMBL/GenBank/DDBJ whole genome shotgun (WGS) entry which is preliminary data.</text>
</comment>
<dbReference type="AlphaFoldDB" id="A0A2I2G7R4"/>
<evidence type="ECO:0000313" key="2">
    <source>
        <dbReference type="Proteomes" id="UP000234275"/>
    </source>
</evidence>
<gene>
    <name evidence="1" type="ORF">P170DRAFT_509585</name>
</gene>
<accession>A0A2I2G7R4</accession>
<dbReference type="GeneID" id="36562398"/>